<gene>
    <name evidence="1" type="ORF">C8D95_1035</name>
</gene>
<name>A0A316G980_9RHOB</name>
<reference evidence="1 2" key="1">
    <citation type="submission" date="2018-05" db="EMBL/GenBank/DDBJ databases">
        <title>Genomic Encyclopedia of Type Strains, Phase IV (KMG-IV): sequencing the most valuable type-strain genomes for metagenomic binning, comparative biology and taxonomic classification.</title>
        <authorList>
            <person name="Goeker M."/>
        </authorList>
    </citation>
    <scope>NUCLEOTIDE SEQUENCE [LARGE SCALE GENOMIC DNA]</scope>
    <source>
        <strain evidence="1 2">DSM 103371</strain>
    </source>
</reference>
<evidence type="ECO:0000313" key="2">
    <source>
        <dbReference type="Proteomes" id="UP000245390"/>
    </source>
</evidence>
<evidence type="ECO:0000313" key="1">
    <source>
        <dbReference type="EMBL" id="PWK56775.1"/>
    </source>
</evidence>
<keyword evidence="2" id="KW-1185">Reference proteome</keyword>
<dbReference type="Proteomes" id="UP000245390">
    <property type="component" value="Unassembled WGS sequence"/>
</dbReference>
<dbReference type="Gene3D" id="3.40.50.2300">
    <property type="match status" value="1"/>
</dbReference>
<dbReference type="EMBL" id="QGGV01000003">
    <property type="protein sequence ID" value="PWK56775.1"/>
    <property type="molecule type" value="Genomic_DNA"/>
</dbReference>
<protein>
    <submittedName>
        <fullName evidence="1">Response regulator receiver domain-containing protein</fullName>
    </submittedName>
</protein>
<dbReference type="AlphaFoldDB" id="A0A316G980"/>
<proteinExistence type="predicted"/>
<sequence length="110" mass="12028">MVEDEFLVAAMLQHFLEDHGVTVIGPAYNIDDALTLARDATFDAAILDVNVRGIRIDPVAASLTERRIGFALATGYGKEVVAAWADAPLLAKPYCQADVERVLERLFPIE</sequence>
<comment type="caution">
    <text evidence="1">The sequence shown here is derived from an EMBL/GenBank/DDBJ whole genome shotgun (WGS) entry which is preliminary data.</text>
</comment>
<dbReference type="InterPro" id="IPR011006">
    <property type="entry name" value="CheY-like_superfamily"/>
</dbReference>
<accession>A0A316G980</accession>
<dbReference type="SUPFAM" id="SSF52172">
    <property type="entry name" value="CheY-like"/>
    <property type="match status" value="1"/>
</dbReference>
<organism evidence="1 2">
    <name type="scientific">Silicimonas algicola</name>
    <dbReference type="NCBI Taxonomy" id="1826607"/>
    <lineage>
        <taxon>Bacteria</taxon>
        <taxon>Pseudomonadati</taxon>
        <taxon>Pseudomonadota</taxon>
        <taxon>Alphaproteobacteria</taxon>
        <taxon>Rhodobacterales</taxon>
        <taxon>Paracoccaceae</taxon>
    </lineage>
</organism>